<evidence type="ECO:0000256" key="1">
    <source>
        <dbReference type="SAM" id="MobiDB-lite"/>
    </source>
</evidence>
<protein>
    <submittedName>
        <fullName evidence="2">Uncharacterized protein</fullName>
    </submittedName>
</protein>
<reference evidence="2" key="1">
    <citation type="submission" date="2014-12" db="EMBL/GenBank/DDBJ databases">
        <title>Genome Sequence of Valsa Canker Pathogens Uncovers a Specific Adaption of Colonization on Woody Bark.</title>
        <authorList>
            <person name="Yin Z."/>
            <person name="Liu H."/>
            <person name="Gao X."/>
            <person name="Li Z."/>
            <person name="Song N."/>
            <person name="Ke X."/>
            <person name="Dai Q."/>
            <person name="Wu Y."/>
            <person name="Sun Y."/>
            <person name="Xu J.-R."/>
            <person name="Kang Z.K."/>
            <person name="Wang L."/>
            <person name="Huang L."/>
        </authorList>
    </citation>
    <scope>NUCLEOTIDE SEQUENCE [LARGE SCALE GENOMIC DNA]</scope>
    <source>
        <strain evidence="2">03-8</strain>
    </source>
</reference>
<organism evidence="2 3">
    <name type="scientific">Cytospora mali</name>
    <name type="common">Apple Valsa canker fungus</name>
    <name type="synonym">Valsa mali</name>
    <dbReference type="NCBI Taxonomy" id="578113"/>
    <lineage>
        <taxon>Eukaryota</taxon>
        <taxon>Fungi</taxon>
        <taxon>Dikarya</taxon>
        <taxon>Ascomycota</taxon>
        <taxon>Pezizomycotina</taxon>
        <taxon>Sordariomycetes</taxon>
        <taxon>Sordariomycetidae</taxon>
        <taxon>Diaporthales</taxon>
        <taxon>Cytosporaceae</taxon>
        <taxon>Cytospora</taxon>
    </lineage>
</organism>
<feature type="region of interest" description="Disordered" evidence="1">
    <location>
        <begin position="1"/>
        <end position="28"/>
    </location>
</feature>
<evidence type="ECO:0000313" key="3">
    <source>
        <dbReference type="Proteomes" id="UP000078559"/>
    </source>
</evidence>
<keyword evidence="3" id="KW-1185">Reference proteome</keyword>
<sequence>MTEKQANREAAGGWLALDAGEEESQPRKSIYRGSVAIEGGAEWQPKVIQSSRCAAVSRS</sequence>
<evidence type="ECO:0000313" key="2">
    <source>
        <dbReference type="EMBL" id="KUI69247.1"/>
    </source>
</evidence>
<dbReference type="Proteomes" id="UP000078559">
    <property type="component" value="Chromosome 5"/>
</dbReference>
<gene>
    <name evidence="2" type="ORF">VM1G_11627</name>
</gene>
<name>A0A194VZ00_CYTMA</name>
<proteinExistence type="predicted"/>
<dbReference type="EMBL" id="CM003102">
    <property type="protein sequence ID" value="KUI69247.1"/>
    <property type="molecule type" value="Genomic_DNA"/>
</dbReference>
<accession>A0A194VZ00</accession>
<dbReference type="AlphaFoldDB" id="A0A194VZ00"/>